<proteinExistence type="predicted"/>
<name>A0A2C9VYR4_MANES</name>
<dbReference type="AlphaFoldDB" id="A0A2C9VYR4"/>
<evidence type="ECO:0008006" key="2">
    <source>
        <dbReference type="Google" id="ProtNLM"/>
    </source>
</evidence>
<sequence length="65" mass="7447">MAYDIRWIEKISMCITSVSFSILQDDKEMGPIVPGRSIRQDCPLFPYIFIICAKGLSTLLRHKEA</sequence>
<evidence type="ECO:0000313" key="1">
    <source>
        <dbReference type="EMBL" id="OAY51592.1"/>
    </source>
</evidence>
<organism evidence="1">
    <name type="scientific">Manihot esculenta</name>
    <name type="common">Cassava</name>
    <name type="synonym">Jatropha manihot</name>
    <dbReference type="NCBI Taxonomy" id="3983"/>
    <lineage>
        <taxon>Eukaryota</taxon>
        <taxon>Viridiplantae</taxon>
        <taxon>Streptophyta</taxon>
        <taxon>Embryophyta</taxon>
        <taxon>Tracheophyta</taxon>
        <taxon>Spermatophyta</taxon>
        <taxon>Magnoliopsida</taxon>
        <taxon>eudicotyledons</taxon>
        <taxon>Gunneridae</taxon>
        <taxon>Pentapetalae</taxon>
        <taxon>rosids</taxon>
        <taxon>fabids</taxon>
        <taxon>Malpighiales</taxon>
        <taxon>Euphorbiaceae</taxon>
        <taxon>Crotonoideae</taxon>
        <taxon>Manihoteae</taxon>
        <taxon>Manihot</taxon>
    </lineage>
</organism>
<dbReference type="STRING" id="3983.A0A2C9VYR4"/>
<reference evidence="1" key="1">
    <citation type="submission" date="2016-02" db="EMBL/GenBank/DDBJ databases">
        <title>WGS assembly of Manihot esculenta.</title>
        <authorList>
            <person name="Bredeson J.V."/>
            <person name="Prochnik S.E."/>
            <person name="Lyons J.B."/>
            <person name="Schmutz J."/>
            <person name="Grimwood J."/>
            <person name="Vrebalov J."/>
            <person name="Bart R.S."/>
            <person name="Amuge T."/>
            <person name="Ferguson M.E."/>
            <person name="Green R."/>
            <person name="Putnam N."/>
            <person name="Stites J."/>
            <person name="Rounsley S."/>
            <person name="Rokhsar D.S."/>
        </authorList>
    </citation>
    <scope>NUCLEOTIDE SEQUENCE [LARGE SCALE GENOMIC DNA]</scope>
    <source>
        <tissue evidence="1">Leaf</tissue>
    </source>
</reference>
<dbReference type="EMBL" id="CM004390">
    <property type="protein sequence ID" value="OAY51592.1"/>
    <property type="molecule type" value="Genomic_DNA"/>
</dbReference>
<accession>A0A2C9VYR4</accession>
<protein>
    <recommendedName>
        <fullName evidence="2">Reverse transcriptase domain-containing protein</fullName>
    </recommendedName>
</protein>
<gene>
    <name evidence="1" type="ORF">MANES_04G018500</name>
</gene>